<sequence>MFRGAWRLDPLAQALRLHEDVLRGSFRCTYDEAFGAFPSGRVFVERAVDPSGRLAQPPLDPRLHAPSPSEDVVVASCPSGNST</sequence>
<accession>A0A1Q9CA22</accession>
<feature type="region of interest" description="Disordered" evidence="1">
    <location>
        <begin position="53"/>
        <end position="83"/>
    </location>
</feature>
<evidence type="ECO:0000256" key="1">
    <source>
        <dbReference type="SAM" id="MobiDB-lite"/>
    </source>
</evidence>
<proteinExistence type="predicted"/>
<comment type="caution">
    <text evidence="2">The sequence shown here is derived from an EMBL/GenBank/DDBJ whole genome shotgun (WGS) entry which is preliminary data.</text>
</comment>
<dbReference type="EMBL" id="LSRX01001448">
    <property type="protein sequence ID" value="OLP79780.1"/>
    <property type="molecule type" value="Genomic_DNA"/>
</dbReference>
<reference evidence="2 3" key="1">
    <citation type="submission" date="2016-02" db="EMBL/GenBank/DDBJ databases">
        <title>Genome analysis of coral dinoflagellate symbionts highlights evolutionary adaptations to a symbiotic lifestyle.</title>
        <authorList>
            <person name="Aranda M."/>
            <person name="Li Y."/>
            <person name="Liew Y.J."/>
            <person name="Baumgarten S."/>
            <person name="Simakov O."/>
            <person name="Wilson M."/>
            <person name="Piel J."/>
            <person name="Ashoor H."/>
            <person name="Bougouffa S."/>
            <person name="Bajic V.B."/>
            <person name="Ryu T."/>
            <person name="Ravasi T."/>
            <person name="Bayer T."/>
            <person name="Micklem G."/>
            <person name="Kim H."/>
            <person name="Bhak J."/>
            <person name="Lajeunesse T.C."/>
            <person name="Voolstra C.R."/>
        </authorList>
    </citation>
    <scope>NUCLEOTIDE SEQUENCE [LARGE SCALE GENOMIC DNA]</scope>
    <source>
        <strain evidence="2 3">CCMP2467</strain>
    </source>
</reference>
<dbReference type="Proteomes" id="UP000186817">
    <property type="component" value="Unassembled WGS sequence"/>
</dbReference>
<name>A0A1Q9CA22_SYMMI</name>
<dbReference type="OrthoDB" id="435921at2759"/>
<protein>
    <submittedName>
        <fullName evidence="2">Uncharacterized protein</fullName>
    </submittedName>
</protein>
<keyword evidence="3" id="KW-1185">Reference proteome</keyword>
<gene>
    <name evidence="2" type="ORF">AK812_SmicGene39897</name>
</gene>
<organism evidence="2 3">
    <name type="scientific">Symbiodinium microadriaticum</name>
    <name type="common">Dinoflagellate</name>
    <name type="synonym">Zooxanthella microadriatica</name>
    <dbReference type="NCBI Taxonomy" id="2951"/>
    <lineage>
        <taxon>Eukaryota</taxon>
        <taxon>Sar</taxon>
        <taxon>Alveolata</taxon>
        <taxon>Dinophyceae</taxon>
        <taxon>Suessiales</taxon>
        <taxon>Symbiodiniaceae</taxon>
        <taxon>Symbiodinium</taxon>
    </lineage>
</organism>
<dbReference type="AlphaFoldDB" id="A0A1Q9CA22"/>
<evidence type="ECO:0000313" key="3">
    <source>
        <dbReference type="Proteomes" id="UP000186817"/>
    </source>
</evidence>
<evidence type="ECO:0000313" key="2">
    <source>
        <dbReference type="EMBL" id="OLP79780.1"/>
    </source>
</evidence>